<organism evidence="2 3">
    <name type="scientific">Pleuronectes platessa</name>
    <name type="common">European plaice</name>
    <dbReference type="NCBI Taxonomy" id="8262"/>
    <lineage>
        <taxon>Eukaryota</taxon>
        <taxon>Metazoa</taxon>
        <taxon>Chordata</taxon>
        <taxon>Craniata</taxon>
        <taxon>Vertebrata</taxon>
        <taxon>Euteleostomi</taxon>
        <taxon>Actinopterygii</taxon>
        <taxon>Neopterygii</taxon>
        <taxon>Teleostei</taxon>
        <taxon>Neoteleostei</taxon>
        <taxon>Acanthomorphata</taxon>
        <taxon>Carangaria</taxon>
        <taxon>Pleuronectiformes</taxon>
        <taxon>Pleuronectoidei</taxon>
        <taxon>Pleuronectidae</taxon>
        <taxon>Pleuronectes</taxon>
    </lineage>
</organism>
<dbReference type="Proteomes" id="UP001153269">
    <property type="component" value="Unassembled WGS sequence"/>
</dbReference>
<feature type="region of interest" description="Disordered" evidence="1">
    <location>
        <begin position="77"/>
        <end position="99"/>
    </location>
</feature>
<name>A0A9N7W0H1_PLEPL</name>
<protein>
    <submittedName>
        <fullName evidence="2">Uncharacterized protein</fullName>
    </submittedName>
</protein>
<evidence type="ECO:0000313" key="3">
    <source>
        <dbReference type="Proteomes" id="UP001153269"/>
    </source>
</evidence>
<dbReference type="EMBL" id="CADEAL010004395">
    <property type="protein sequence ID" value="CAB1458603.1"/>
    <property type="molecule type" value="Genomic_DNA"/>
</dbReference>
<dbReference type="AlphaFoldDB" id="A0A9N7W0H1"/>
<evidence type="ECO:0000256" key="1">
    <source>
        <dbReference type="SAM" id="MobiDB-lite"/>
    </source>
</evidence>
<keyword evidence="3" id="KW-1185">Reference proteome</keyword>
<gene>
    <name evidence="2" type="ORF">PLEPLA_LOCUS46433</name>
</gene>
<accession>A0A9N7W0H1</accession>
<reference evidence="2" key="1">
    <citation type="submission" date="2020-03" db="EMBL/GenBank/DDBJ databases">
        <authorList>
            <person name="Weist P."/>
        </authorList>
    </citation>
    <scope>NUCLEOTIDE SEQUENCE</scope>
</reference>
<comment type="caution">
    <text evidence="2">The sequence shown here is derived from an EMBL/GenBank/DDBJ whole genome shotgun (WGS) entry which is preliminary data.</text>
</comment>
<proteinExistence type="predicted"/>
<sequence>PYVGSQISTPGAHAAVNMSQGPGYLEQTVSPQQRRIGADTSTDGWLAALPPAVPLMEGLIFKGPAPRKLSLWPRAVMGTGSERDGTGIEHLPQSRSRPH</sequence>
<feature type="non-terminal residue" evidence="2">
    <location>
        <position position="1"/>
    </location>
</feature>
<evidence type="ECO:0000313" key="2">
    <source>
        <dbReference type="EMBL" id="CAB1458603.1"/>
    </source>
</evidence>